<name>A0A0E9RTN1_ANGAN</name>
<dbReference type="AlphaFoldDB" id="A0A0E9RTN1"/>
<protein>
    <submittedName>
        <fullName evidence="1">Uncharacterized protein</fullName>
    </submittedName>
</protein>
<dbReference type="EMBL" id="GBXM01076360">
    <property type="protein sequence ID" value="JAH32217.1"/>
    <property type="molecule type" value="Transcribed_RNA"/>
</dbReference>
<accession>A0A0E9RTN1</accession>
<organism evidence="1">
    <name type="scientific">Anguilla anguilla</name>
    <name type="common">European freshwater eel</name>
    <name type="synonym">Muraena anguilla</name>
    <dbReference type="NCBI Taxonomy" id="7936"/>
    <lineage>
        <taxon>Eukaryota</taxon>
        <taxon>Metazoa</taxon>
        <taxon>Chordata</taxon>
        <taxon>Craniata</taxon>
        <taxon>Vertebrata</taxon>
        <taxon>Euteleostomi</taxon>
        <taxon>Actinopterygii</taxon>
        <taxon>Neopterygii</taxon>
        <taxon>Teleostei</taxon>
        <taxon>Anguilliformes</taxon>
        <taxon>Anguillidae</taxon>
        <taxon>Anguilla</taxon>
    </lineage>
</organism>
<reference evidence="1" key="2">
    <citation type="journal article" date="2015" name="Fish Shellfish Immunol.">
        <title>Early steps in the European eel (Anguilla anguilla)-Vibrio vulnificus interaction in the gills: Role of the RtxA13 toxin.</title>
        <authorList>
            <person name="Callol A."/>
            <person name="Pajuelo D."/>
            <person name="Ebbesson L."/>
            <person name="Teles M."/>
            <person name="MacKenzie S."/>
            <person name="Amaro C."/>
        </authorList>
    </citation>
    <scope>NUCLEOTIDE SEQUENCE</scope>
</reference>
<evidence type="ECO:0000313" key="1">
    <source>
        <dbReference type="EMBL" id="JAH32217.1"/>
    </source>
</evidence>
<sequence>MLANYEHKKTLTNNILRK</sequence>
<proteinExistence type="predicted"/>
<reference evidence="1" key="1">
    <citation type="submission" date="2014-11" db="EMBL/GenBank/DDBJ databases">
        <authorList>
            <person name="Amaro Gonzalez C."/>
        </authorList>
    </citation>
    <scope>NUCLEOTIDE SEQUENCE</scope>
</reference>